<dbReference type="GO" id="GO:0016567">
    <property type="term" value="P:protein ubiquitination"/>
    <property type="evidence" value="ECO:0007669"/>
    <property type="project" value="UniProtKB-UniPathway"/>
</dbReference>
<keyword evidence="1" id="KW-0479">Metal-binding</keyword>
<dbReference type="AlphaFoldDB" id="A0A5B0RTC4"/>
<comment type="caution">
    <text evidence="4">The sequence shown here is derived from an EMBL/GenBank/DDBJ whole genome shotgun (WGS) entry which is preliminary data.</text>
</comment>
<evidence type="ECO:0000313" key="4">
    <source>
        <dbReference type="EMBL" id="KAA1128619.1"/>
    </source>
</evidence>
<keyword evidence="2" id="KW-0732">Signal</keyword>
<feature type="signal peptide" evidence="2">
    <location>
        <begin position="1"/>
        <end position="18"/>
    </location>
</feature>
<feature type="chain" id="PRO_5022742896" description="RING-type domain-containing protein" evidence="2">
    <location>
        <begin position="19"/>
        <end position="173"/>
    </location>
</feature>
<dbReference type="CDD" id="cd16448">
    <property type="entry name" value="RING-H2"/>
    <property type="match status" value="1"/>
</dbReference>
<dbReference type="SUPFAM" id="SSF57850">
    <property type="entry name" value="RING/U-box"/>
    <property type="match status" value="1"/>
</dbReference>
<dbReference type="PROSITE" id="PS50089">
    <property type="entry name" value="ZF_RING_2"/>
    <property type="match status" value="1"/>
</dbReference>
<evidence type="ECO:0000313" key="5">
    <source>
        <dbReference type="Proteomes" id="UP000325313"/>
    </source>
</evidence>
<dbReference type="SMART" id="SM00184">
    <property type="entry name" value="RING"/>
    <property type="match status" value="1"/>
</dbReference>
<dbReference type="UniPathway" id="UPA00143"/>
<protein>
    <recommendedName>
        <fullName evidence="3">RING-type domain-containing protein</fullName>
    </recommendedName>
</protein>
<keyword evidence="1" id="KW-0862">Zinc</keyword>
<sequence>MMLIIIFVATMLLQVIVPTPTIHSSSQIASGTEIVSHKSSHELTKRMERNENCAICQDPLSGLTLHWPGCLHPFHRQCVYDWRSNELTGATAVCPLCKRLDTNLVAEMEKSMQRAKDKSYGIRINSDEGSSSHTCRRCGSREIKPVFGPPIPGKLELRCEKCDRCFSVSHWGI</sequence>
<dbReference type="EMBL" id="VDEP01000140">
    <property type="protein sequence ID" value="KAA1128619.1"/>
    <property type="molecule type" value="Genomic_DNA"/>
</dbReference>
<accession>A0A5B0RTC4</accession>
<proteinExistence type="predicted"/>
<dbReference type="GO" id="GO:0008270">
    <property type="term" value="F:zinc ion binding"/>
    <property type="evidence" value="ECO:0007669"/>
    <property type="project" value="UniProtKB-KW"/>
</dbReference>
<reference evidence="4 5" key="1">
    <citation type="submission" date="2019-05" db="EMBL/GenBank/DDBJ databases">
        <title>Emergence of the Ug99 lineage of the wheat stem rust pathogen through somatic hybridization.</title>
        <authorList>
            <person name="Li F."/>
            <person name="Upadhyaya N.M."/>
            <person name="Sperschneider J."/>
            <person name="Matny O."/>
            <person name="Nguyen-Phuc H."/>
            <person name="Mago R."/>
            <person name="Raley C."/>
            <person name="Miller M.E."/>
            <person name="Silverstein K.A.T."/>
            <person name="Henningsen E."/>
            <person name="Hirsch C.D."/>
            <person name="Visser B."/>
            <person name="Pretorius Z.A."/>
            <person name="Steffenson B.J."/>
            <person name="Schwessinger B."/>
            <person name="Dodds P.N."/>
            <person name="Figueroa M."/>
        </authorList>
    </citation>
    <scope>NUCLEOTIDE SEQUENCE [LARGE SCALE GENOMIC DNA]</scope>
    <source>
        <strain evidence="4 5">Ug99</strain>
    </source>
</reference>
<gene>
    <name evidence="4" type="ORF">PGTUg99_015188</name>
</gene>
<organism evidence="4 5">
    <name type="scientific">Puccinia graminis f. sp. tritici</name>
    <dbReference type="NCBI Taxonomy" id="56615"/>
    <lineage>
        <taxon>Eukaryota</taxon>
        <taxon>Fungi</taxon>
        <taxon>Dikarya</taxon>
        <taxon>Basidiomycota</taxon>
        <taxon>Pucciniomycotina</taxon>
        <taxon>Pucciniomycetes</taxon>
        <taxon>Pucciniales</taxon>
        <taxon>Pucciniaceae</taxon>
        <taxon>Puccinia</taxon>
    </lineage>
</organism>
<dbReference type="Gene3D" id="3.30.40.10">
    <property type="entry name" value="Zinc/RING finger domain, C3HC4 (zinc finger)"/>
    <property type="match status" value="1"/>
</dbReference>
<dbReference type="InterPro" id="IPR013083">
    <property type="entry name" value="Znf_RING/FYVE/PHD"/>
</dbReference>
<dbReference type="Proteomes" id="UP000325313">
    <property type="component" value="Unassembled WGS sequence"/>
</dbReference>
<evidence type="ECO:0000256" key="1">
    <source>
        <dbReference type="PROSITE-ProRule" id="PRU00175"/>
    </source>
</evidence>
<keyword evidence="1" id="KW-0863">Zinc-finger</keyword>
<name>A0A5B0RTC4_PUCGR</name>
<dbReference type="Pfam" id="PF13639">
    <property type="entry name" value="zf-RING_2"/>
    <property type="match status" value="1"/>
</dbReference>
<evidence type="ECO:0000259" key="3">
    <source>
        <dbReference type="PROSITE" id="PS50089"/>
    </source>
</evidence>
<feature type="domain" description="RING-type" evidence="3">
    <location>
        <begin position="53"/>
        <end position="98"/>
    </location>
</feature>
<dbReference type="InterPro" id="IPR001841">
    <property type="entry name" value="Znf_RING"/>
</dbReference>
<evidence type="ECO:0000256" key="2">
    <source>
        <dbReference type="SAM" id="SignalP"/>
    </source>
</evidence>